<evidence type="ECO:0000313" key="2">
    <source>
        <dbReference type="EMBL" id="CAB9526195.1"/>
    </source>
</evidence>
<dbReference type="OrthoDB" id="75760at2759"/>
<name>A0A9N8HVE5_9STRA</name>
<proteinExistence type="predicted"/>
<dbReference type="EMBL" id="CAICTM010001790">
    <property type="protein sequence ID" value="CAB9526195.1"/>
    <property type="molecule type" value="Genomic_DNA"/>
</dbReference>
<keyword evidence="1" id="KW-0472">Membrane</keyword>
<keyword evidence="3" id="KW-1185">Reference proteome</keyword>
<evidence type="ECO:0000256" key="1">
    <source>
        <dbReference type="SAM" id="Phobius"/>
    </source>
</evidence>
<gene>
    <name evidence="2" type="ORF">SEMRO_1792_G297870.1</name>
</gene>
<dbReference type="Proteomes" id="UP001153069">
    <property type="component" value="Unassembled WGS sequence"/>
</dbReference>
<feature type="transmembrane region" description="Helical" evidence="1">
    <location>
        <begin position="133"/>
        <end position="152"/>
    </location>
</feature>
<keyword evidence="1" id="KW-1133">Transmembrane helix</keyword>
<sequence length="221" mass="25057">MRRSFRSNLGCCLTYICDNCVACLSVSVFVFVMAIVIVAAILWALEFIRSLMGHDNKLFPGLYPSPECHKCQRDGDCSLAYQGGPGKYCGIPAGNDNYNDGSYCCCPVESKCQMTSWECLCEGSKAEVQHHEIMGWVILILVCVILLFHPLITDWCKRWIDWCCPDRYQLHEWDDDIERESLIRETYDANNTTYQATSYPGYDFSGTGTKNTTNSSGYDFT</sequence>
<dbReference type="AlphaFoldDB" id="A0A9N8HVE5"/>
<comment type="caution">
    <text evidence="2">The sequence shown here is derived from an EMBL/GenBank/DDBJ whole genome shotgun (WGS) entry which is preliminary data.</text>
</comment>
<reference evidence="2" key="1">
    <citation type="submission" date="2020-06" db="EMBL/GenBank/DDBJ databases">
        <authorList>
            <consortium name="Plant Systems Biology data submission"/>
        </authorList>
    </citation>
    <scope>NUCLEOTIDE SEQUENCE</scope>
    <source>
        <strain evidence="2">D6</strain>
    </source>
</reference>
<protein>
    <submittedName>
        <fullName evidence="2">Uncharacterized protein</fullName>
    </submittedName>
</protein>
<feature type="transmembrane region" description="Helical" evidence="1">
    <location>
        <begin position="21"/>
        <end position="45"/>
    </location>
</feature>
<evidence type="ECO:0000313" key="3">
    <source>
        <dbReference type="Proteomes" id="UP001153069"/>
    </source>
</evidence>
<organism evidence="2 3">
    <name type="scientific">Seminavis robusta</name>
    <dbReference type="NCBI Taxonomy" id="568900"/>
    <lineage>
        <taxon>Eukaryota</taxon>
        <taxon>Sar</taxon>
        <taxon>Stramenopiles</taxon>
        <taxon>Ochrophyta</taxon>
        <taxon>Bacillariophyta</taxon>
        <taxon>Bacillariophyceae</taxon>
        <taxon>Bacillariophycidae</taxon>
        <taxon>Naviculales</taxon>
        <taxon>Naviculaceae</taxon>
        <taxon>Seminavis</taxon>
    </lineage>
</organism>
<accession>A0A9N8HVE5</accession>
<keyword evidence="1" id="KW-0812">Transmembrane</keyword>